<accession>A0ABT6R332</accession>
<protein>
    <submittedName>
        <fullName evidence="2">D-Ala-D-Ala carboxypeptidase VanY</fullName>
    </submittedName>
</protein>
<dbReference type="SUPFAM" id="SSF55166">
    <property type="entry name" value="Hedgehog/DD-peptidase"/>
    <property type="match status" value="1"/>
</dbReference>
<dbReference type="InterPro" id="IPR058193">
    <property type="entry name" value="VanY/YodJ_core_dom"/>
</dbReference>
<dbReference type="Pfam" id="PF02557">
    <property type="entry name" value="VanY"/>
    <property type="match status" value="1"/>
</dbReference>
<keyword evidence="2" id="KW-0645">Protease</keyword>
<proteinExistence type="predicted"/>
<gene>
    <name evidence="2" type="ORF">QK289_09205</name>
</gene>
<dbReference type="Gene3D" id="3.30.1380.10">
    <property type="match status" value="1"/>
</dbReference>
<keyword evidence="2" id="KW-0121">Carboxypeptidase</keyword>
<dbReference type="InterPro" id="IPR003709">
    <property type="entry name" value="VanY-like_core_dom"/>
</dbReference>
<keyword evidence="2" id="KW-0378">Hydrolase</keyword>
<keyword evidence="3" id="KW-1185">Reference proteome</keyword>
<dbReference type="Gene3D" id="3.30.200.180">
    <property type="match status" value="1"/>
</dbReference>
<dbReference type="InterPro" id="IPR052179">
    <property type="entry name" value="DD-CPase-like"/>
</dbReference>
<evidence type="ECO:0000313" key="2">
    <source>
        <dbReference type="EMBL" id="MDI3235182.1"/>
    </source>
</evidence>
<dbReference type="InterPro" id="IPR009045">
    <property type="entry name" value="Zn_M74/Hedgehog-like"/>
</dbReference>
<comment type="caution">
    <text evidence="2">The sequence shown here is derived from an EMBL/GenBank/DDBJ whole genome shotgun (WGS) entry which is preliminary data.</text>
</comment>
<sequence length="260" mass="29758">MKKTIVVLLTCLILYQFYVSRTPALTQSISLKEVSLYQGDLVLINKQTKIQEDPRNLSIVTKQVSETSLEPDLLLEDHVAAALQRMMQRAKKVGIDHFQINSAYRSGKVQQALYEEYGADFALPAGHSEHQTGLSVDIGSTRGKMKQSKEGRWLAKHAHQFGFVIRYPKGKESLTGISFEPWHIRYVGLPHSTKMYEENWVLEEYLNYLKQEHAYQIQTAGRTYFVQYTKHRALKIPDTPVFHVSGTNTKGFIVTSRLPK</sequence>
<organism evidence="2 3">
    <name type="scientific">Exiguobacterium antarcticum</name>
    <dbReference type="NCBI Taxonomy" id="132920"/>
    <lineage>
        <taxon>Bacteria</taxon>
        <taxon>Bacillati</taxon>
        <taxon>Bacillota</taxon>
        <taxon>Bacilli</taxon>
        <taxon>Bacillales</taxon>
        <taxon>Bacillales Family XII. Incertae Sedis</taxon>
        <taxon>Exiguobacterium</taxon>
    </lineage>
</organism>
<feature type="domain" description="D-alanyl-D-alanine carboxypeptidase-like core" evidence="1">
    <location>
        <begin position="74"/>
        <end position="188"/>
    </location>
</feature>
<dbReference type="PANTHER" id="PTHR34385">
    <property type="entry name" value="D-ALANYL-D-ALANINE CARBOXYPEPTIDASE"/>
    <property type="match status" value="1"/>
</dbReference>
<dbReference type="GO" id="GO:0004180">
    <property type="term" value="F:carboxypeptidase activity"/>
    <property type="evidence" value="ECO:0007669"/>
    <property type="project" value="UniProtKB-KW"/>
</dbReference>
<dbReference type="PANTHER" id="PTHR34385:SF1">
    <property type="entry name" value="PEPTIDOGLYCAN L-ALANYL-D-GLUTAMATE ENDOPEPTIDASE CWLK"/>
    <property type="match status" value="1"/>
</dbReference>
<dbReference type="Proteomes" id="UP001243286">
    <property type="component" value="Unassembled WGS sequence"/>
</dbReference>
<dbReference type="RefSeq" id="WP_026829625.1">
    <property type="nucleotide sequence ID" value="NZ_JASBQV010000012.1"/>
</dbReference>
<dbReference type="EMBL" id="JASBQV010000012">
    <property type="protein sequence ID" value="MDI3235182.1"/>
    <property type="molecule type" value="Genomic_DNA"/>
</dbReference>
<evidence type="ECO:0000259" key="1">
    <source>
        <dbReference type="Pfam" id="PF02557"/>
    </source>
</evidence>
<dbReference type="CDD" id="cd14852">
    <property type="entry name" value="LD-carboxypeptidase"/>
    <property type="match status" value="1"/>
</dbReference>
<evidence type="ECO:0000313" key="3">
    <source>
        <dbReference type="Proteomes" id="UP001243286"/>
    </source>
</evidence>
<reference evidence="2 3" key="1">
    <citation type="submission" date="2023-04" db="EMBL/GenBank/DDBJ databases">
        <title>Antarctic isolates genomes.</title>
        <authorList>
            <person name="Dimov S.G."/>
        </authorList>
    </citation>
    <scope>NUCLEOTIDE SEQUENCE [LARGE SCALE GENOMIC DNA]</scope>
    <source>
        <strain evidence="2 3">AL19</strain>
    </source>
</reference>
<name>A0ABT6R332_9BACL</name>